<sequence>IVFTLIRFGAGLNLYINIYSTALYAAYYQGYKLIIRTFFKYNADINTLN</sequence>
<feature type="non-terminal residue" evidence="1">
    <location>
        <position position="1"/>
    </location>
</feature>
<reference evidence="1" key="1">
    <citation type="journal article" date="2020" name="Stud. Mycol.">
        <title>101 Dothideomycetes genomes: a test case for predicting lifestyles and emergence of pathogens.</title>
        <authorList>
            <person name="Haridas S."/>
            <person name="Albert R."/>
            <person name="Binder M."/>
            <person name="Bloem J."/>
            <person name="Labutti K."/>
            <person name="Salamov A."/>
            <person name="Andreopoulos B."/>
            <person name="Baker S."/>
            <person name="Barry K."/>
            <person name="Bills G."/>
            <person name="Bluhm B."/>
            <person name="Cannon C."/>
            <person name="Castanera R."/>
            <person name="Culley D."/>
            <person name="Daum C."/>
            <person name="Ezra D."/>
            <person name="Gonzalez J."/>
            <person name="Henrissat B."/>
            <person name="Kuo A."/>
            <person name="Liang C."/>
            <person name="Lipzen A."/>
            <person name="Lutzoni F."/>
            <person name="Magnuson J."/>
            <person name="Mondo S."/>
            <person name="Nolan M."/>
            <person name="Ohm R."/>
            <person name="Pangilinan J."/>
            <person name="Park H.-J."/>
            <person name="Ramirez L."/>
            <person name="Alfaro M."/>
            <person name="Sun H."/>
            <person name="Tritt A."/>
            <person name="Yoshinaga Y."/>
            <person name="Zwiers L.-H."/>
            <person name="Turgeon B."/>
            <person name="Goodwin S."/>
            <person name="Spatafora J."/>
            <person name="Crous P."/>
            <person name="Grigoriev I."/>
        </authorList>
    </citation>
    <scope>NUCLEOTIDE SEQUENCE</scope>
    <source>
        <strain evidence="1">Tuck. ex Michener</strain>
    </source>
</reference>
<evidence type="ECO:0000313" key="2">
    <source>
        <dbReference type="Proteomes" id="UP000800092"/>
    </source>
</evidence>
<gene>
    <name evidence="1" type="ORF">EV356DRAFT_457830</name>
</gene>
<evidence type="ECO:0000313" key="1">
    <source>
        <dbReference type="EMBL" id="KAF2228439.1"/>
    </source>
</evidence>
<accession>A0A6A6GS57</accession>
<dbReference type="SUPFAM" id="SSF48403">
    <property type="entry name" value="Ankyrin repeat"/>
    <property type="match status" value="1"/>
</dbReference>
<protein>
    <submittedName>
        <fullName evidence="1">Uncharacterized protein</fullName>
    </submittedName>
</protein>
<dbReference type="AlphaFoldDB" id="A0A6A6GS57"/>
<name>A0A6A6GS57_VIRVR</name>
<keyword evidence="2" id="KW-1185">Reference proteome</keyword>
<organism evidence="1 2">
    <name type="scientific">Viridothelium virens</name>
    <name type="common">Speckled blister lichen</name>
    <name type="synonym">Trypethelium virens</name>
    <dbReference type="NCBI Taxonomy" id="1048519"/>
    <lineage>
        <taxon>Eukaryota</taxon>
        <taxon>Fungi</taxon>
        <taxon>Dikarya</taxon>
        <taxon>Ascomycota</taxon>
        <taxon>Pezizomycotina</taxon>
        <taxon>Dothideomycetes</taxon>
        <taxon>Dothideomycetes incertae sedis</taxon>
        <taxon>Trypetheliales</taxon>
        <taxon>Trypetheliaceae</taxon>
        <taxon>Viridothelium</taxon>
    </lineage>
</organism>
<proteinExistence type="predicted"/>
<dbReference type="InterPro" id="IPR036770">
    <property type="entry name" value="Ankyrin_rpt-contain_sf"/>
</dbReference>
<dbReference type="Proteomes" id="UP000800092">
    <property type="component" value="Unassembled WGS sequence"/>
</dbReference>
<dbReference type="EMBL" id="ML991945">
    <property type="protein sequence ID" value="KAF2228439.1"/>
    <property type="molecule type" value="Genomic_DNA"/>
</dbReference>